<name>A0AC61QMD8_9BACT</name>
<evidence type="ECO:0000313" key="1">
    <source>
        <dbReference type="EMBL" id="TGX80575.1"/>
    </source>
</evidence>
<gene>
    <name evidence="1" type="ORF">E5358_12445</name>
</gene>
<keyword evidence="2" id="KW-1185">Reference proteome</keyword>
<organism evidence="1 2">
    <name type="scientific">Palleniella muris</name>
    <dbReference type="NCBI Taxonomy" id="3038145"/>
    <lineage>
        <taxon>Bacteria</taxon>
        <taxon>Pseudomonadati</taxon>
        <taxon>Bacteroidota</taxon>
        <taxon>Bacteroidia</taxon>
        <taxon>Bacteroidales</taxon>
        <taxon>Prevotellaceae</taxon>
        <taxon>Palleniella</taxon>
    </lineage>
</organism>
<proteinExistence type="predicted"/>
<evidence type="ECO:0000313" key="2">
    <source>
        <dbReference type="Proteomes" id="UP000308886"/>
    </source>
</evidence>
<dbReference type="EMBL" id="SRZC01000024">
    <property type="protein sequence ID" value="TGX80575.1"/>
    <property type="molecule type" value="Genomic_DNA"/>
</dbReference>
<dbReference type="Proteomes" id="UP000308886">
    <property type="component" value="Unassembled WGS sequence"/>
</dbReference>
<comment type="caution">
    <text evidence="1">The sequence shown here is derived from an EMBL/GenBank/DDBJ whole genome shotgun (WGS) entry which is preliminary data.</text>
</comment>
<sequence>MKKILYCVLAVCLALVSCSKYEADFMQGSVPKNPQLPTEPEVPEVSIGALPQLSVKGRFLVDAAGKTVNLHGFTDTYSPYFDEYMWDNYDVNACLNYKQDIFEGILNAGWKLNFVRLHMDPYWSNIPGQQNKGEADISAFSMERFKKYFDEVFLAMAKYYISKGCYVVMRPPGVCPERIDLNDSYHQYLKQVWGYVSNHEFVKNNSDIMFELANEPVNVCGDHWQPAANKADATKFFQEVIDVIRNNGAKANVIWVPGQCWQQNYQGYVAHPVNDNNFGFAVHCYPGWYGSDKEADTGEGGGVATKGYGEFKAGWDDLVGCVAKTNPIMVTEIDWAPAHYKHTWGKGITGTAGGMGFGANFKKIADESGNVSWLYFTTTSEDLANFKDEPGTEGNYTFLNDPEACPWAMYHWFKEYAEE</sequence>
<accession>A0AC61QMD8</accession>
<reference evidence="1" key="1">
    <citation type="submission" date="2019-04" db="EMBL/GenBank/DDBJ databases">
        <title>Microbes associate with the intestines of laboratory mice.</title>
        <authorList>
            <person name="Navarre W."/>
            <person name="Wong E."/>
            <person name="Huang K."/>
            <person name="Tropini C."/>
            <person name="Ng K."/>
            <person name="Yu B."/>
        </authorList>
    </citation>
    <scope>NUCLEOTIDE SEQUENCE</scope>
    <source>
        <strain evidence="1">NM73_A23</strain>
    </source>
</reference>
<protein>
    <submittedName>
        <fullName evidence="1">Uncharacterized protein</fullName>
    </submittedName>
</protein>